<comment type="caution">
    <text evidence="7">The sequence shown here is derived from an EMBL/GenBank/DDBJ whole genome shotgun (WGS) entry which is preliminary data.</text>
</comment>
<feature type="region of interest" description="Disordered" evidence="4">
    <location>
        <begin position="1"/>
        <end position="35"/>
    </location>
</feature>
<dbReference type="OrthoDB" id="437889at2759"/>
<dbReference type="EMBL" id="WWBZ02000016">
    <property type="protein sequence ID" value="KAF4309325.1"/>
    <property type="molecule type" value="Genomic_DNA"/>
</dbReference>
<protein>
    <recommendedName>
        <fullName evidence="9">Rho gtpase activator protein</fullName>
    </recommendedName>
</protein>
<reference evidence="7" key="1">
    <citation type="submission" date="2020-04" db="EMBL/GenBank/DDBJ databases">
        <title>Genome Assembly and Annotation of Botryosphaeria dothidea sdau 11-99, a Latent Pathogen of Apple Fruit Ring Rot in China.</title>
        <authorList>
            <person name="Yu C."/>
            <person name="Diao Y."/>
            <person name="Lu Q."/>
            <person name="Zhao J."/>
            <person name="Cui S."/>
            <person name="Peng C."/>
            <person name="He B."/>
            <person name="Liu H."/>
        </authorList>
    </citation>
    <scope>NUCLEOTIDE SEQUENCE [LARGE SCALE GENOMIC DNA]</scope>
    <source>
        <strain evidence="7">Sdau11-99</strain>
    </source>
</reference>
<dbReference type="SUPFAM" id="SSF103657">
    <property type="entry name" value="BAR/IMD domain-like"/>
    <property type="match status" value="1"/>
</dbReference>
<keyword evidence="1" id="KW-0343">GTPase activation</keyword>
<dbReference type="PANTHER" id="PTHR23176">
    <property type="entry name" value="RHO/RAC/CDC GTPASE-ACTIVATING PROTEIN"/>
    <property type="match status" value="1"/>
</dbReference>
<organism evidence="7 8">
    <name type="scientific">Botryosphaeria dothidea</name>
    <dbReference type="NCBI Taxonomy" id="55169"/>
    <lineage>
        <taxon>Eukaryota</taxon>
        <taxon>Fungi</taxon>
        <taxon>Dikarya</taxon>
        <taxon>Ascomycota</taxon>
        <taxon>Pezizomycotina</taxon>
        <taxon>Dothideomycetes</taxon>
        <taxon>Dothideomycetes incertae sedis</taxon>
        <taxon>Botryosphaeriales</taxon>
        <taxon>Botryosphaeriaceae</taxon>
        <taxon>Botryosphaeria</taxon>
    </lineage>
</organism>
<dbReference type="FunFam" id="1.20.1270.60:FF:000063">
    <property type="entry name" value="Rho GTPase activator"/>
    <property type="match status" value="1"/>
</dbReference>
<dbReference type="InterPro" id="IPR008936">
    <property type="entry name" value="Rho_GTPase_activation_prot"/>
</dbReference>
<feature type="compositionally biased region" description="Polar residues" evidence="4">
    <location>
        <begin position="346"/>
        <end position="356"/>
    </location>
</feature>
<dbReference type="GO" id="GO:0005096">
    <property type="term" value="F:GTPase activator activity"/>
    <property type="evidence" value="ECO:0007669"/>
    <property type="project" value="UniProtKB-KW"/>
</dbReference>
<dbReference type="Pfam" id="PF00611">
    <property type="entry name" value="FCH"/>
    <property type="match status" value="1"/>
</dbReference>
<dbReference type="AlphaFoldDB" id="A0A8H4N527"/>
<dbReference type="InterPro" id="IPR027267">
    <property type="entry name" value="AH/BAR_dom_sf"/>
</dbReference>
<dbReference type="SMART" id="SM00324">
    <property type="entry name" value="RhoGAP"/>
    <property type="match status" value="1"/>
</dbReference>
<dbReference type="InterPro" id="IPR001060">
    <property type="entry name" value="FCH_dom"/>
</dbReference>
<dbReference type="Pfam" id="PF00620">
    <property type="entry name" value="RhoGAP"/>
    <property type="match status" value="1"/>
</dbReference>
<dbReference type="Gene3D" id="1.10.555.10">
    <property type="entry name" value="Rho GTPase activation protein"/>
    <property type="match status" value="1"/>
</dbReference>
<evidence type="ECO:0000313" key="8">
    <source>
        <dbReference type="Proteomes" id="UP000572817"/>
    </source>
</evidence>
<dbReference type="GO" id="GO:0005938">
    <property type="term" value="C:cell cortex"/>
    <property type="evidence" value="ECO:0007669"/>
    <property type="project" value="UniProtKB-ARBA"/>
</dbReference>
<evidence type="ECO:0000259" key="5">
    <source>
        <dbReference type="PROSITE" id="PS50238"/>
    </source>
</evidence>
<dbReference type="GO" id="GO:0007165">
    <property type="term" value="P:signal transduction"/>
    <property type="evidence" value="ECO:0007669"/>
    <property type="project" value="InterPro"/>
</dbReference>
<evidence type="ECO:0000259" key="6">
    <source>
        <dbReference type="PROSITE" id="PS51741"/>
    </source>
</evidence>
<dbReference type="Gene3D" id="1.20.1270.60">
    <property type="entry name" value="Arfaptin homology (AH) domain/BAR domain"/>
    <property type="match status" value="1"/>
</dbReference>
<gene>
    <name evidence="7" type="ORF">GTA08_BOTSDO02120</name>
</gene>
<evidence type="ECO:0000256" key="2">
    <source>
        <dbReference type="PROSITE-ProRule" id="PRU01077"/>
    </source>
</evidence>
<feature type="domain" description="Rho-GAP" evidence="5">
    <location>
        <begin position="469"/>
        <end position="658"/>
    </location>
</feature>
<dbReference type="InterPro" id="IPR050729">
    <property type="entry name" value="Rho-GAP"/>
</dbReference>
<evidence type="ECO:0000256" key="1">
    <source>
        <dbReference type="ARBA" id="ARBA00022468"/>
    </source>
</evidence>
<name>A0A8H4N527_9PEZI</name>
<evidence type="ECO:0000256" key="4">
    <source>
        <dbReference type="SAM" id="MobiDB-lite"/>
    </source>
</evidence>
<keyword evidence="8" id="KW-1185">Reference proteome</keyword>
<proteinExistence type="predicted"/>
<dbReference type="SUPFAM" id="SSF48350">
    <property type="entry name" value="GTPase activation domain, GAP"/>
    <property type="match status" value="1"/>
</dbReference>
<keyword evidence="2 3" id="KW-0175">Coiled coil</keyword>
<dbReference type="PANTHER" id="PTHR23176:SF136">
    <property type="entry name" value="RHO GTPASE ACTIVATOR (RGD1)"/>
    <property type="match status" value="1"/>
</dbReference>
<evidence type="ECO:0000256" key="3">
    <source>
        <dbReference type="SAM" id="Coils"/>
    </source>
</evidence>
<feature type="coiled-coil region" evidence="3">
    <location>
        <begin position="139"/>
        <end position="191"/>
    </location>
</feature>
<dbReference type="InterPro" id="IPR000198">
    <property type="entry name" value="RhoGAP_dom"/>
</dbReference>
<sequence length="661" mass="73372">MDSKDLPSSPADQPHTPLQEGPSSPNDPEPALPVQQPALVDLAIQKEVDEVIYSDIGVNTLLTRLKQSIASARDFSSFLGKRSKLEEEQAQGIKKLCRSTHEALRRNDSRQGTYGIQFEEATKLHERMGDNGMQFALSLHQMHEDLNELTNTIERQRKQLKQKALADEKKVSDAISQMEKAKAKYESLADDYDKVKTGDRTAGRVFGIKGPKSAAQHEEDIHRKLQAADQDYKSKVENAQLLRTELVDRLRPQSVKSMMELIKECDSGLTLQMQKFASFNEKLLLGNGILVAPLNNPGEPEHPSLRDIIYRIDNDKDLTSFITEHSGKVPRPPEIRYQQHHTLAPTQQPSLPQAPTSDPFRPSQPSPVQTQPPPPPPQQQDQPSFLSYNPPRDTSPILSPQDPLRQNPYSSPQDSRPPYPTSDFPPQTSGFSNGGPPPHSGGGAYGGPPPNGPPAHFSNAPPIKPVFGITLDDLFHRDGSPVPIVVYQCIQAVDMFGLDTEGIYRVPGTSSHIMAMKQMFDHDSSAVDFRNPEAFYHDVNSVAGLLKQFLRDLPDPLLTSAHYDEFIEAAKIEDDTVRRDSLHAIINALPDPNYATLRAVVLHMNRVQERSASNRMSTSNLAICFAPTIMGQHRGAMADAGLQAKVLDTILVNTYQIFDED</sequence>
<feature type="domain" description="F-BAR" evidence="6">
    <location>
        <begin position="46"/>
        <end position="306"/>
    </location>
</feature>
<dbReference type="CDD" id="cd07652">
    <property type="entry name" value="F-BAR_Rgd1"/>
    <property type="match status" value="1"/>
</dbReference>
<dbReference type="SMART" id="SM00055">
    <property type="entry name" value="FCH"/>
    <property type="match status" value="1"/>
</dbReference>
<dbReference type="InterPro" id="IPR031160">
    <property type="entry name" value="F_BAR_dom"/>
</dbReference>
<evidence type="ECO:0008006" key="9">
    <source>
        <dbReference type="Google" id="ProtNLM"/>
    </source>
</evidence>
<evidence type="ECO:0000313" key="7">
    <source>
        <dbReference type="EMBL" id="KAF4309325.1"/>
    </source>
</evidence>
<dbReference type="Proteomes" id="UP000572817">
    <property type="component" value="Unassembled WGS sequence"/>
</dbReference>
<dbReference type="PROSITE" id="PS51741">
    <property type="entry name" value="F_BAR"/>
    <property type="match status" value="1"/>
</dbReference>
<accession>A0A8H4N527</accession>
<dbReference type="PROSITE" id="PS50238">
    <property type="entry name" value="RHOGAP"/>
    <property type="match status" value="1"/>
</dbReference>
<feature type="region of interest" description="Disordered" evidence="4">
    <location>
        <begin position="346"/>
        <end position="459"/>
    </location>
</feature>
<feature type="compositionally biased region" description="Pro residues" evidence="4">
    <location>
        <begin position="362"/>
        <end position="378"/>
    </location>
</feature>